<reference evidence="1 2" key="1">
    <citation type="journal article" date="2021" name="Genome Biol.">
        <title>AFLAP: assembly-free linkage analysis pipeline using k-mers from genome sequencing data.</title>
        <authorList>
            <person name="Fletcher K."/>
            <person name="Zhang L."/>
            <person name="Gil J."/>
            <person name="Han R."/>
            <person name="Cavanaugh K."/>
            <person name="Michelmore R."/>
        </authorList>
    </citation>
    <scope>NUCLEOTIDE SEQUENCE [LARGE SCALE GENOMIC DNA]</scope>
    <source>
        <strain evidence="1 2">SF5</strain>
    </source>
</reference>
<dbReference type="OrthoDB" id="203202at2759"/>
<dbReference type="GeneID" id="94347366"/>
<accession>A0A976IBA8</accession>
<keyword evidence="2" id="KW-1185">Reference proteome</keyword>
<gene>
    <name evidence="1" type="ORF">CCR75_003601</name>
</gene>
<comment type="caution">
    <text evidence="1">The sequence shown here is derived from an EMBL/GenBank/DDBJ whole genome shotgun (WGS) entry which is preliminary data.</text>
</comment>
<proteinExistence type="predicted"/>
<dbReference type="KEGG" id="blac:94347366"/>
<name>A0A976IBA8_BRELC</name>
<evidence type="ECO:0000313" key="1">
    <source>
        <dbReference type="EMBL" id="TDH65730.1"/>
    </source>
</evidence>
<dbReference type="EMBL" id="SHOA02000001">
    <property type="protein sequence ID" value="TDH65730.1"/>
    <property type="molecule type" value="Genomic_DNA"/>
</dbReference>
<evidence type="ECO:0000313" key="2">
    <source>
        <dbReference type="Proteomes" id="UP000294530"/>
    </source>
</evidence>
<dbReference type="Proteomes" id="UP000294530">
    <property type="component" value="Unassembled WGS sequence"/>
</dbReference>
<sequence>MTARPTVDVTGVDISPNPAKLTDELNLQVDFHLDVPVHNGFWNIELGQTDATNYASGDNQFRFSCPKIDVSGFKSSQLTNCGLLIAALKDDNGNIFDLKMVIQVLEQLGALQRIVYSPLE</sequence>
<dbReference type="RefSeq" id="XP_067815229.1">
    <property type="nucleotide sequence ID" value="XM_067961695.1"/>
</dbReference>
<dbReference type="AlphaFoldDB" id="A0A976IBA8"/>
<organism evidence="1 2">
    <name type="scientific">Bremia lactucae</name>
    <name type="common">Lettuce downy mildew</name>
    <dbReference type="NCBI Taxonomy" id="4779"/>
    <lineage>
        <taxon>Eukaryota</taxon>
        <taxon>Sar</taxon>
        <taxon>Stramenopiles</taxon>
        <taxon>Oomycota</taxon>
        <taxon>Peronosporomycetes</taxon>
        <taxon>Peronosporales</taxon>
        <taxon>Peronosporaceae</taxon>
        <taxon>Bremia</taxon>
    </lineage>
</organism>
<protein>
    <submittedName>
        <fullName evidence="1">Uncharacterized protein</fullName>
    </submittedName>
</protein>